<keyword evidence="1" id="KW-1133">Transmembrane helix</keyword>
<dbReference type="Proteomes" id="UP000239203">
    <property type="component" value="Unassembled WGS sequence"/>
</dbReference>
<accession>A0A2S6GX23</accession>
<keyword evidence="3" id="KW-1185">Reference proteome</keyword>
<evidence type="ECO:0000313" key="3">
    <source>
        <dbReference type="Proteomes" id="UP000239203"/>
    </source>
</evidence>
<keyword evidence="1" id="KW-0812">Transmembrane</keyword>
<feature type="transmembrane region" description="Helical" evidence="1">
    <location>
        <begin position="58"/>
        <end position="76"/>
    </location>
</feature>
<evidence type="ECO:0000313" key="2">
    <source>
        <dbReference type="EMBL" id="PPK69792.1"/>
    </source>
</evidence>
<gene>
    <name evidence="2" type="ORF">CLV40_103402</name>
</gene>
<proteinExistence type="predicted"/>
<dbReference type="AlphaFoldDB" id="A0A2S6GX23"/>
<protein>
    <submittedName>
        <fullName evidence="2">Uncharacterized protein</fullName>
    </submittedName>
</protein>
<evidence type="ECO:0000256" key="1">
    <source>
        <dbReference type="SAM" id="Phobius"/>
    </source>
</evidence>
<keyword evidence="1" id="KW-0472">Membrane</keyword>
<name>A0A2S6GX23_9PSEU</name>
<dbReference type="RefSeq" id="WP_104478188.1">
    <property type="nucleotide sequence ID" value="NZ_CP154825.1"/>
</dbReference>
<feature type="transmembrane region" description="Helical" evidence="1">
    <location>
        <begin position="149"/>
        <end position="173"/>
    </location>
</feature>
<sequence>MTEGLAGSAVGARSGLTLRAALPGAFLLALLGLELLMWSKPWPDDLDDHALLPGSRFFYLGWSIAVLVAVVAWFAGPGPVPVGWRTRMTSGAALAWFGLLWAAAGMYNHDLDESVLVVVALVLNPFAAGSAALVGLWQWALLRPGGHPVLRVLGTLLVTVPVSTLTVLAYLLLSGVIPEAVQ</sequence>
<feature type="transmembrane region" description="Helical" evidence="1">
    <location>
        <begin position="114"/>
        <end position="137"/>
    </location>
</feature>
<organism evidence="2 3">
    <name type="scientific">Actinokineospora auranticolor</name>
    <dbReference type="NCBI Taxonomy" id="155976"/>
    <lineage>
        <taxon>Bacteria</taxon>
        <taxon>Bacillati</taxon>
        <taxon>Actinomycetota</taxon>
        <taxon>Actinomycetes</taxon>
        <taxon>Pseudonocardiales</taxon>
        <taxon>Pseudonocardiaceae</taxon>
        <taxon>Actinokineospora</taxon>
    </lineage>
</organism>
<feature type="transmembrane region" description="Helical" evidence="1">
    <location>
        <begin position="20"/>
        <end position="38"/>
    </location>
</feature>
<dbReference type="EMBL" id="PTIX01000003">
    <property type="protein sequence ID" value="PPK69792.1"/>
    <property type="molecule type" value="Genomic_DNA"/>
</dbReference>
<reference evidence="2 3" key="1">
    <citation type="submission" date="2018-02" db="EMBL/GenBank/DDBJ databases">
        <title>Genomic Encyclopedia of Archaeal and Bacterial Type Strains, Phase II (KMG-II): from individual species to whole genera.</title>
        <authorList>
            <person name="Goeker M."/>
        </authorList>
    </citation>
    <scope>NUCLEOTIDE SEQUENCE [LARGE SCALE GENOMIC DNA]</scope>
    <source>
        <strain evidence="2 3">YU 961-1</strain>
    </source>
</reference>
<comment type="caution">
    <text evidence="2">The sequence shown here is derived from an EMBL/GenBank/DDBJ whole genome shotgun (WGS) entry which is preliminary data.</text>
</comment>
<feature type="transmembrane region" description="Helical" evidence="1">
    <location>
        <begin position="88"/>
        <end position="108"/>
    </location>
</feature>